<dbReference type="Proteomes" id="UP001174934">
    <property type="component" value="Unassembled WGS sequence"/>
</dbReference>
<comment type="caution">
    <text evidence="6">The sequence shown here is derived from an EMBL/GenBank/DDBJ whole genome shotgun (WGS) entry which is preliminary data.</text>
</comment>
<feature type="region of interest" description="Disordered" evidence="3">
    <location>
        <begin position="452"/>
        <end position="484"/>
    </location>
</feature>
<gene>
    <name evidence="6" type="ORF">B0T17DRAFT_590186</name>
</gene>
<accession>A0AA39XBB6</accession>
<feature type="compositionally biased region" description="Gly residues" evidence="3">
    <location>
        <begin position="471"/>
        <end position="484"/>
    </location>
</feature>
<evidence type="ECO:0000313" key="7">
    <source>
        <dbReference type="Proteomes" id="UP001174934"/>
    </source>
</evidence>
<feature type="signal peptide" evidence="5">
    <location>
        <begin position="1"/>
        <end position="32"/>
    </location>
</feature>
<evidence type="ECO:0000313" key="6">
    <source>
        <dbReference type="EMBL" id="KAK0630774.1"/>
    </source>
</evidence>
<organism evidence="6 7">
    <name type="scientific">Bombardia bombarda</name>
    <dbReference type="NCBI Taxonomy" id="252184"/>
    <lineage>
        <taxon>Eukaryota</taxon>
        <taxon>Fungi</taxon>
        <taxon>Dikarya</taxon>
        <taxon>Ascomycota</taxon>
        <taxon>Pezizomycotina</taxon>
        <taxon>Sordariomycetes</taxon>
        <taxon>Sordariomycetidae</taxon>
        <taxon>Sordariales</taxon>
        <taxon>Lasiosphaeriaceae</taxon>
        <taxon>Bombardia</taxon>
    </lineage>
</organism>
<keyword evidence="4" id="KW-0812">Transmembrane</keyword>
<feature type="compositionally biased region" description="Polar residues" evidence="3">
    <location>
        <begin position="564"/>
        <end position="573"/>
    </location>
</feature>
<proteinExistence type="predicted"/>
<feature type="transmembrane region" description="Helical" evidence="4">
    <location>
        <begin position="492"/>
        <end position="514"/>
    </location>
</feature>
<keyword evidence="2" id="KW-0408">Iron</keyword>
<keyword evidence="5" id="KW-0732">Signal</keyword>
<dbReference type="PANTHER" id="PTHR47435">
    <property type="entry name" value="KELCH REPEAT PROTEIN (AFU_ORTHOLOGUE AFUA_5G12780)"/>
    <property type="match status" value="1"/>
</dbReference>
<dbReference type="Pfam" id="PF24681">
    <property type="entry name" value="Kelch_KLHDC2_KLHL20_DRC7"/>
    <property type="match status" value="1"/>
</dbReference>
<keyword evidence="4" id="KW-0472">Membrane</keyword>
<dbReference type="SUPFAM" id="SSF50965">
    <property type="entry name" value="Galactose oxidase, central domain"/>
    <property type="match status" value="1"/>
</dbReference>
<dbReference type="Gene3D" id="2.120.10.80">
    <property type="entry name" value="Kelch-type beta propeller"/>
    <property type="match status" value="1"/>
</dbReference>
<evidence type="ECO:0000256" key="5">
    <source>
        <dbReference type="SAM" id="SignalP"/>
    </source>
</evidence>
<dbReference type="InterPro" id="IPR011043">
    <property type="entry name" value="Gal_Oxase/kelch_b-propeller"/>
</dbReference>
<evidence type="ECO:0000256" key="2">
    <source>
        <dbReference type="ARBA" id="ARBA00023004"/>
    </source>
</evidence>
<dbReference type="AlphaFoldDB" id="A0AA39XBB6"/>
<dbReference type="PANTHER" id="PTHR47435:SF4">
    <property type="entry name" value="KELCH REPEAT PROTEIN (AFU_ORTHOLOGUE AFUA_5G12780)"/>
    <property type="match status" value="1"/>
</dbReference>
<sequence>MLPYLSLQLSASPRWLLSWSLLVQVFSGGCSAQLDPVRNFCRRFGHQTAVIDRRLYIDGGLLNYNPISQYPTNYSNTGLFYQDLDVLGSSGMPELYANLSKNSSVPSVNGGTLWTDNVNKRFYLFGGEYYQQPPPPYFTLWSFDALSGSWDSLGQPAQAIINGVSYGAGVSISERGEGYYYGGWMSNNSIPGWSGPAVATSALVKYDMDTNAWTNSTGPDSTRRAEGAMVYIPISDGGMLVYFGGVQDRFVNGTVTGQPMEQIYVYDILSSRWYVQNATGAVPQMRRRFCAGATWAADQSSYNIYLYGGASIPPSPSPGFDDVYILTIPSFQWIKLYPSPSGSNQTTGQYPHHSLTCNVISSAQMLIIGGTFPAGGADCDAPDQFGTHNLDLGEQNPDRLPWRLFVPNLTAYAVPDPVLAVVGGSPAGGATATAPVDGGFSNPDLRVLMTRKASVASSRTPTRAVPSATGGSSGSSNGGAAGGEQGGISTGAIAGIAVGATMVVLAVLAGCYCLRLRRRADRNTTTTVGEPWSSQTPPATSLSYPDSLSLRYQFGNSERMATGSHGNNSNNRPSELEAPPPSGDFWHGTDGVTYGLLGGGGGGGGGSAAGGELRTKIDSEGRVWVQVGTGRSLISSSGSDGVVVSPLRGDIGGGGRTMSPASSRPPLPHEEPQELMSTEPRQRQRNILHSSGGGSSAGYGEAATATMSTTQGPPLRHETFYHP</sequence>
<protein>
    <recommendedName>
        <fullName evidence="8">Kelch repeat-containing protein</fullName>
    </recommendedName>
</protein>
<feature type="chain" id="PRO_5041323328" description="Kelch repeat-containing protein" evidence="5">
    <location>
        <begin position="33"/>
        <end position="723"/>
    </location>
</feature>
<dbReference type="EMBL" id="JAULSR010000002">
    <property type="protein sequence ID" value="KAK0630774.1"/>
    <property type="molecule type" value="Genomic_DNA"/>
</dbReference>
<feature type="region of interest" description="Disordered" evidence="3">
    <location>
        <begin position="558"/>
        <end position="590"/>
    </location>
</feature>
<name>A0AA39XBB6_9PEZI</name>
<keyword evidence="7" id="KW-1185">Reference proteome</keyword>
<feature type="region of interest" description="Disordered" evidence="3">
    <location>
        <begin position="649"/>
        <end position="723"/>
    </location>
</feature>
<dbReference type="InterPro" id="IPR015915">
    <property type="entry name" value="Kelch-typ_b-propeller"/>
</dbReference>
<keyword evidence="1" id="KW-0677">Repeat</keyword>
<dbReference type="GO" id="GO:0019760">
    <property type="term" value="P:glucosinolate metabolic process"/>
    <property type="evidence" value="ECO:0007669"/>
    <property type="project" value="UniProtKB-ARBA"/>
</dbReference>
<feature type="region of interest" description="Disordered" evidence="3">
    <location>
        <begin position="524"/>
        <end position="546"/>
    </location>
</feature>
<reference evidence="6" key="1">
    <citation type="submission" date="2023-06" db="EMBL/GenBank/DDBJ databases">
        <title>Genome-scale phylogeny and comparative genomics of the fungal order Sordariales.</title>
        <authorList>
            <consortium name="Lawrence Berkeley National Laboratory"/>
            <person name="Hensen N."/>
            <person name="Bonometti L."/>
            <person name="Westerberg I."/>
            <person name="Brannstrom I.O."/>
            <person name="Guillou S."/>
            <person name="Cros-Aarteil S."/>
            <person name="Calhoun S."/>
            <person name="Haridas S."/>
            <person name="Kuo A."/>
            <person name="Mondo S."/>
            <person name="Pangilinan J."/>
            <person name="Riley R."/>
            <person name="LaButti K."/>
            <person name="Andreopoulos B."/>
            <person name="Lipzen A."/>
            <person name="Chen C."/>
            <person name="Yanf M."/>
            <person name="Daum C."/>
            <person name="Ng V."/>
            <person name="Clum A."/>
            <person name="Steindorff A."/>
            <person name="Ohm R."/>
            <person name="Martin F."/>
            <person name="Silar P."/>
            <person name="Natvig D."/>
            <person name="Lalanne C."/>
            <person name="Gautier V."/>
            <person name="Ament-velasquez S.L."/>
            <person name="Kruys A."/>
            <person name="Hutchinson M.I."/>
            <person name="Powell A.J."/>
            <person name="Barry K."/>
            <person name="Miller A.N."/>
            <person name="Grigoriev I.V."/>
            <person name="Debuchy R."/>
            <person name="Gladieux P."/>
            <person name="Thoren M.H."/>
            <person name="Johannesson H."/>
        </authorList>
    </citation>
    <scope>NUCLEOTIDE SEQUENCE</scope>
    <source>
        <strain evidence="6">SMH3391-2</strain>
    </source>
</reference>
<evidence type="ECO:0000256" key="1">
    <source>
        <dbReference type="ARBA" id="ARBA00022737"/>
    </source>
</evidence>
<evidence type="ECO:0000256" key="4">
    <source>
        <dbReference type="SAM" id="Phobius"/>
    </source>
</evidence>
<evidence type="ECO:0000256" key="3">
    <source>
        <dbReference type="SAM" id="MobiDB-lite"/>
    </source>
</evidence>
<evidence type="ECO:0008006" key="8">
    <source>
        <dbReference type="Google" id="ProtNLM"/>
    </source>
</evidence>
<keyword evidence="4" id="KW-1133">Transmembrane helix</keyword>